<feature type="transmembrane region" description="Helical" evidence="1">
    <location>
        <begin position="69"/>
        <end position="91"/>
    </location>
</feature>
<proteinExistence type="predicted"/>
<dbReference type="EMBL" id="CP025057">
    <property type="protein sequence ID" value="AUB31655.1"/>
    <property type="molecule type" value="Genomic_DNA"/>
</dbReference>
<sequence>MWSVIEIIQFITINLICIFMIYFASINFINITLTKKMKSLYIFLTVLNIIWFILIYILTFAFWKTSWGVITGVNFSFIIFNTIVFVLLLILDKNCKFKLLK</sequence>
<dbReference type="KEGG" id="sfz:SFLOR_v1c06030"/>
<evidence type="ECO:0000313" key="2">
    <source>
        <dbReference type="EMBL" id="AUB31655.1"/>
    </source>
</evidence>
<evidence type="ECO:0000313" key="3">
    <source>
        <dbReference type="Proteomes" id="UP000231823"/>
    </source>
</evidence>
<keyword evidence="1" id="KW-0472">Membrane</keyword>
<reference evidence="2 3" key="1">
    <citation type="submission" date="2017-12" db="EMBL/GenBank/DDBJ databases">
        <title>Complete genome sequence of Spiroplasma floricola 23-6 (ATCC 29989).</title>
        <authorList>
            <person name="Tsai Y.-M."/>
            <person name="Wu P.-S."/>
            <person name="Lo W.-S."/>
            <person name="Kuo C.-H."/>
        </authorList>
    </citation>
    <scope>NUCLEOTIDE SEQUENCE [LARGE SCALE GENOMIC DNA]</scope>
    <source>
        <strain evidence="2 3">23-6</strain>
    </source>
</reference>
<keyword evidence="1" id="KW-1133">Transmembrane helix</keyword>
<dbReference type="Proteomes" id="UP000231823">
    <property type="component" value="Chromosome"/>
</dbReference>
<accession>A0A2K8SE86</accession>
<keyword evidence="1" id="KW-0812">Transmembrane</keyword>
<keyword evidence="3" id="KW-1185">Reference proteome</keyword>
<gene>
    <name evidence="2" type="ORF">SFLOR_v1c06030</name>
</gene>
<protein>
    <submittedName>
        <fullName evidence="2">Uncharacterized protein</fullName>
    </submittedName>
</protein>
<dbReference type="AlphaFoldDB" id="A0A2K8SE86"/>
<organism evidence="2 3">
    <name type="scientific">Spiroplasma floricola 23-6</name>
    <dbReference type="NCBI Taxonomy" id="1336749"/>
    <lineage>
        <taxon>Bacteria</taxon>
        <taxon>Bacillati</taxon>
        <taxon>Mycoplasmatota</taxon>
        <taxon>Mollicutes</taxon>
        <taxon>Entomoplasmatales</taxon>
        <taxon>Spiroplasmataceae</taxon>
        <taxon>Spiroplasma</taxon>
    </lineage>
</organism>
<feature type="transmembrane region" description="Helical" evidence="1">
    <location>
        <begin position="41"/>
        <end position="63"/>
    </location>
</feature>
<dbReference type="OrthoDB" id="390327at2"/>
<feature type="transmembrane region" description="Helical" evidence="1">
    <location>
        <begin position="6"/>
        <end position="29"/>
    </location>
</feature>
<evidence type="ECO:0000256" key="1">
    <source>
        <dbReference type="SAM" id="Phobius"/>
    </source>
</evidence>
<dbReference type="RefSeq" id="WP_100916633.1">
    <property type="nucleotide sequence ID" value="NZ_CP025057.1"/>
</dbReference>
<name>A0A2K8SE86_9MOLU</name>